<proteinExistence type="predicted"/>
<sequence length="376" mass="39515">MMKTRIAVVFTLAFAALGTLALAVPASAGAKTPASCLWKTAVEGSSTVFQTWPITETADPCLGVNVEVTGTLVIEGGWVFTAPLKINGVTVTTTFVQGEAAPQIVGPLTYTLEAGSGIVVEPSKMTECCNEVGVRVTFTPTPPTSDCKIGSFSKTAEELTAVTSWAEGEIGCIRFTANSSGTLAVQGGWVFTAPLTLNGHTLSTTFVSDEIAPQVVPFNRTIVAGQVMTFTVSGSGARELGLRYTLTAPIYKVYLVLVRKDPTPLIETRTVNPQSNQLQVVKASWPAAEPNQLTCLQVNFTGGAPAAVVESGWFFGTLTSSTLNGNAIVMPVTDPPDEAAMAIGQIRLNAPQALRICTQNVNIGAETGLRIRYPSP</sequence>
<gene>
    <name evidence="2" type="ORF">A3A69_02545</name>
</gene>
<feature type="chain" id="PRO_5009514907" evidence="1">
    <location>
        <begin position="31"/>
        <end position="376"/>
    </location>
</feature>
<comment type="caution">
    <text evidence="2">The sequence shown here is derived from an EMBL/GenBank/DDBJ whole genome shotgun (WGS) entry which is preliminary data.</text>
</comment>
<name>A0A1F4UUA8_UNCKA</name>
<dbReference type="AlphaFoldDB" id="A0A1F4UUA8"/>
<dbReference type="EMBL" id="MEVF01000039">
    <property type="protein sequence ID" value="OGC48544.1"/>
    <property type="molecule type" value="Genomic_DNA"/>
</dbReference>
<keyword evidence="1" id="KW-0732">Signal</keyword>
<reference evidence="2 3" key="1">
    <citation type="journal article" date="2016" name="Nat. Commun.">
        <title>Thousands of microbial genomes shed light on interconnected biogeochemical processes in an aquifer system.</title>
        <authorList>
            <person name="Anantharaman K."/>
            <person name="Brown C.T."/>
            <person name="Hug L.A."/>
            <person name="Sharon I."/>
            <person name="Castelle C.J."/>
            <person name="Probst A.J."/>
            <person name="Thomas B.C."/>
            <person name="Singh A."/>
            <person name="Wilkins M.J."/>
            <person name="Karaoz U."/>
            <person name="Brodie E.L."/>
            <person name="Williams K.H."/>
            <person name="Hubbard S.S."/>
            <person name="Banfield J.F."/>
        </authorList>
    </citation>
    <scope>NUCLEOTIDE SEQUENCE [LARGE SCALE GENOMIC DNA]</scope>
</reference>
<evidence type="ECO:0000313" key="2">
    <source>
        <dbReference type="EMBL" id="OGC48544.1"/>
    </source>
</evidence>
<protein>
    <submittedName>
        <fullName evidence="2">Uncharacterized protein</fullName>
    </submittedName>
</protein>
<dbReference type="Proteomes" id="UP000177458">
    <property type="component" value="Unassembled WGS sequence"/>
</dbReference>
<accession>A0A1F4UUA8</accession>
<feature type="signal peptide" evidence="1">
    <location>
        <begin position="1"/>
        <end position="30"/>
    </location>
</feature>
<evidence type="ECO:0000313" key="3">
    <source>
        <dbReference type="Proteomes" id="UP000177458"/>
    </source>
</evidence>
<evidence type="ECO:0000256" key="1">
    <source>
        <dbReference type="SAM" id="SignalP"/>
    </source>
</evidence>
<organism evidence="2 3">
    <name type="scientific">candidate division WWE3 bacterium RIFCSPLOWO2_01_FULL_37_15</name>
    <dbReference type="NCBI Taxonomy" id="1802622"/>
    <lineage>
        <taxon>Bacteria</taxon>
        <taxon>Katanobacteria</taxon>
    </lineage>
</organism>